<evidence type="ECO:0000256" key="9">
    <source>
        <dbReference type="SAM" id="MobiDB-lite"/>
    </source>
</evidence>
<evidence type="ECO:0000259" key="11">
    <source>
        <dbReference type="SMART" id="SM01390"/>
    </source>
</evidence>
<keyword evidence="2 7" id="KW-0699">rRNA-binding</keyword>
<dbReference type="HAMAP" id="MF_01306_B">
    <property type="entry name" value="Ribosomal_uS4_B"/>
    <property type="match status" value="1"/>
</dbReference>
<dbReference type="PROSITE" id="PS00632">
    <property type="entry name" value="RIBOSOMAL_S4"/>
    <property type="match status" value="1"/>
</dbReference>
<evidence type="ECO:0000256" key="4">
    <source>
        <dbReference type="ARBA" id="ARBA00022980"/>
    </source>
</evidence>
<comment type="similarity">
    <text evidence="1 7 8">Belongs to the universal ribosomal protein uS4 family.</text>
</comment>
<dbReference type="GO" id="GO:0042274">
    <property type="term" value="P:ribosomal small subunit biogenesis"/>
    <property type="evidence" value="ECO:0007669"/>
    <property type="project" value="TreeGrafter"/>
</dbReference>
<evidence type="ECO:0000259" key="10">
    <source>
        <dbReference type="SMART" id="SM00363"/>
    </source>
</evidence>
<dbReference type="NCBIfam" id="TIGR01017">
    <property type="entry name" value="rpsD_bact"/>
    <property type="match status" value="1"/>
</dbReference>
<comment type="function">
    <text evidence="7">One of the primary rRNA binding proteins, it binds directly to 16S rRNA where it nucleates assembly of the body of the 30S subunit.</text>
</comment>
<dbReference type="SMART" id="SM01390">
    <property type="entry name" value="Ribosomal_S4"/>
    <property type="match status" value="1"/>
</dbReference>
<reference evidence="12 13" key="1">
    <citation type="journal article" date="2016" name="Nat. Commun.">
        <title>Thousands of microbial genomes shed light on interconnected biogeochemical processes in an aquifer system.</title>
        <authorList>
            <person name="Anantharaman K."/>
            <person name="Brown C.T."/>
            <person name="Hug L.A."/>
            <person name="Sharon I."/>
            <person name="Castelle C.J."/>
            <person name="Probst A.J."/>
            <person name="Thomas B.C."/>
            <person name="Singh A."/>
            <person name="Wilkins M.J."/>
            <person name="Karaoz U."/>
            <person name="Brodie E.L."/>
            <person name="Williams K.H."/>
            <person name="Hubbard S.S."/>
            <person name="Banfield J.F."/>
        </authorList>
    </citation>
    <scope>NUCLEOTIDE SEQUENCE [LARGE SCALE GENOMIC DNA]</scope>
</reference>
<dbReference type="InterPro" id="IPR005709">
    <property type="entry name" value="Ribosomal_uS4_bac-type"/>
</dbReference>
<dbReference type="FunFam" id="3.10.290.10:FF:000001">
    <property type="entry name" value="30S ribosomal protein S4"/>
    <property type="match status" value="1"/>
</dbReference>
<dbReference type="EMBL" id="MGJN01000019">
    <property type="protein sequence ID" value="OGN06469.1"/>
    <property type="molecule type" value="Genomic_DNA"/>
</dbReference>
<feature type="domain" description="Small ribosomal subunit protein uS4 N-terminal" evidence="11">
    <location>
        <begin position="3"/>
        <end position="98"/>
    </location>
</feature>
<evidence type="ECO:0000256" key="5">
    <source>
        <dbReference type="ARBA" id="ARBA00023274"/>
    </source>
</evidence>
<dbReference type="Pfam" id="PF00163">
    <property type="entry name" value="Ribosomal_S4"/>
    <property type="match status" value="1"/>
</dbReference>
<proteinExistence type="inferred from homology"/>
<keyword evidence="5 7" id="KW-0687">Ribonucleoprotein</keyword>
<evidence type="ECO:0000313" key="12">
    <source>
        <dbReference type="EMBL" id="OGN06469.1"/>
    </source>
</evidence>
<dbReference type="CDD" id="cd00165">
    <property type="entry name" value="S4"/>
    <property type="match status" value="1"/>
</dbReference>
<evidence type="ECO:0000256" key="7">
    <source>
        <dbReference type="HAMAP-Rule" id="MF_01306"/>
    </source>
</evidence>
<name>A0A1F8F2G9_9BACT</name>
<organism evidence="12 13">
    <name type="scientific">Candidatus Yanofskybacteria bacterium RIFCSPHIGHO2_02_FULL_38_22b</name>
    <dbReference type="NCBI Taxonomy" id="1802673"/>
    <lineage>
        <taxon>Bacteria</taxon>
        <taxon>Candidatus Yanofskyibacteriota</taxon>
    </lineage>
</organism>
<feature type="region of interest" description="Disordered" evidence="9">
    <location>
        <begin position="1"/>
        <end position="54"/>
    </location>
</feature>
<dbReference type="Gene3D" id="3.10.290.10">
    <property type="entry name" value="RNA-binding S4 domain"/>
    <property type="match status" value="1"/>
</dbReference>
<dbReference type="PANTHER" id="PTHR11831">
    <property type="entry name" value="30S 40S RIBOSOMAL PROTEIN"/>
    <property type="match status" value="1"/>
</dbReference>
<comment type="subunit">
    <text evidence="7">Part of the 30S ribosomal subunit. Contacts protein S5. The interaction surface between S4 and S5 is involved in control of translational fidelity.</text>
</comment>
<comment type="caution">
    <text evidence="12">The sequence shown here is derived from an EMBL/GenBank/DDBJ whole genome shotgun (WGS) entry which is preliminary data.</text>
</comment>
<gene>
    <name evidence="7" type="primary">rpsD</name>
    <name evidence="12" type="ORF">A3B86_03410</name>
</gene>
<accession>A0A1F8F2G9</accession>
<dbReference type="PANTHER" id="PTHR11831:SF4">
    <property type="entry name" value="SMALL RIBOSOMAL SUBUNIT PROTEIN US4M"/>
    <property type="match status" value="1"/>
</dbReference>
<dbReference type="SUPFAM" id="SSF55174">
    <property type="entry name" value="Alpha-L RNA-binding motif"/>
    <property type="match status" value="1"/>
</dbReference>
<evidence type="ECO:0000256" key="2">
    <source>
        <dbReference type="ARBA" id="ARBA00022730"/>
    </source>
</evidence>
<dbReference type="InterPro" id="IPR002942">
    <property type="entry name" value="S4_RNA-bd"/>
</dbReference>
<dbReference type="GO" id="GO:0006412">
    <property type="term" value="P:translation"/>
    <property type="evidence" value="ECO:0007669"/>
    <property type="project" value="UniProtKB-UniRule"/>
</dbReference>
<evidence type="ECO:0000313" key="13">
    <source>
        <dbReference type="Proteomes" id="UP000176834"/>
    </source>
</evidence>
<dbReference type="NCBIfam" id="NF003717">
    <property type="entry name" value="PRK05327.1"/>
    <property type="match status" value="1"/>
</dbReference>
<dbReference type="Proteomes" id="UP000176834">
    <property type="component" value="Unassembled WGS sequence"/>
</dbReference>
<dbReference type="GO" id="GO:0015935">
    <property type="term" value="C:small ribosomal subunit"/>
    <property type="evidence" value="ECO:0007669"/>
    <property type="project" value="InterPro"/>
</dbReference>
<keyword evidence="4 7" id="KW-0689">Ribosomal protein</keyword>
<evidence type="ECO:0000256" key="6">
    <source>
        <dbReference type="ARBA" id="ARBA00035254"/>
    </source>
</evidence>
<dbReference type="GO" id="GO:0019843">
    <property type="term" value="F:rRNA binding"/>
    <property type="evidence" value="ECO:0007669"/>
    <property type="project" value="UniProtKB-UniRule"/>
</dbReference>
<dbReference type="AlphaFoldDB" id="A0A1F8F2G9"/>
<dbReference type="Pfam" id="PF01479">
    <property type="entry name" value="S4"/>
    <property type="match status" value="1"/>
</dbReference>
<evidence type="ECO:0000256" key="8">
    <source>
        <dbReference type="RuleBase" id="RU003699"/>
    </source>
</evidence>
<dbReference type="InterPro" id="IPR022801">
    <property type="entry name" value="Ribosomal_uS4"/>
</dbReference>
<evidence type="ECO:0000256" key="3">
    <source>
        <dbReference type="ARBA" id="ARBA00022884"/>
    </source>
</evidence>
<feature type="domain" description="RNA-binding S4" evidence="10">
    <location>
        <begin position="99"/>
        <end position="161"/>
    </location>
</feature>
<evidence type="ECO:0000256" key="1">
    <source>
        <dbReference type="ARBA" id="ARBA00007465"/>
    </source>
</evidence>
<dbReference type="InterPro" id="IPR001912">
    <property type="entry name" value="Ribosomal_uS4_N"/>
</dbReference>
<dbReference type="GO" id="GO:0003735">
    <property type="term" value="F:structural constituent of ribosome"/>
    <property type="evidence" value="ECO:0007669"/>
    <property type="project" value="InterPro"/>
</dbReference>
<dbReference type="SMART" id="SM00363">
    <property type="entry name" value="S4"/>
    <property type="match status" value="1"/>
</dbReference>
<keyword evidence="3 7" id="KW-0694">RNA-binding</keyword>
<dbReference type="InterPro" id="IPR036986">
    <property type="entry name" value="S4_RNA-bd_sf"/>
</dbReference>
<dbReference type="Gene3D" id="1.10.1050.10">
    <property type="entry name" value="Ribosomal Protein S4 Delta 41, Chain A, domain 1"/>
    <property type="match status" value="1"/>
</dbReference>
<dbReference type="PROSITE" id="PS50889">
    <property type="entry name" value="S4"/>
    <property type="match status" value="1"/>
</dbReference>
<protein>
    <recommendedName>
        <fullName evidence="6 7">Small ribosomal subunit protein uS4</fullName>
    </recommendedName>
</protein>
<feature type="compositionally biased region" description="Basic and acidic residues" evidence="9">
    <location>
        <begin position="1"/>
        <end position="27"/>
    </location>
</feature>
<comment type="function">
    <text evidence="7">With S5 and S12 plays an important role in translational accuracy.</text>
</comment>
<dbReference type="InterPro" id="IPR018079">
    <property type="entry name" value="Ribosomal_uS4_CS"/>
</dbReference>
<sequence>MARYTGPREKIERRLGEKLFLKGERSHSQKSAMTKKPYPPGIHGRSRGRKPSEFGLQLKSKQKVKNIYRLLEKQFKNYIKSALDSKKEPYNTILNKLEHRLDNIVFRSGFAQSRDQARQIVSHGHITVNGKKVDIPSYEVSSGDVIGVREGSMKSPYFSSLMPQWFKGYEAPNWIEVDKNKITATVKGNPVLEESGIRGDDLQSIIEFYSR</sequence>